<evidence type="ECO:0000313" key="1">
    <source>
        <dbReference type="EMBL" id="GMH11610.1"/>
    </source>
</evidence>
<dbReference type="EMBL" id="BSYO01000011">
    <property type="protein sequence ID" value="GMH11610.1"/>
    <property type="molecule type" value="Genomic_DNA"/>
</dbReference>
<keyword evidence="2" id="KW-1185">Reference proteome</keyword>
<proteinExistence type="predicted"/>
<accession>A0AAD3XPE7</accession>
<dbReference type="AlphaFoldDB" id="A0AAD3XPE7"/>
<evidence type="ECO:0000313" key="2">
    <source>
        <dbReference type="Proteomes" id="UP001279734"/>
    </source>
</evidence>
<protein>
    <submittedName>
        <fullName evidence="1">Uncharacterized protein</fullName>
    </submittedName>
</protein>
<sequence length="172" mass="19006">MYGMLLLRVAVGFMLNLGGSVKLPPRALTPLVVVWYYPTVGCLCWNADSIFWGLPVAEGLLPLKPVAFLSVFLRDCYILYRVPVDCKSSSLSGVNFANDDEEICWWIVAISLGYAVNLGSAGMDFGLVCWHIALRFPSLSSTRFGLPPPFDVVDNANWVLYPFLKAPVRILG</sequence>
<dbReference type="Proteomes" id="UP001279734">
    <property type="component" value="Unassembled WGS sequence"/>
</dbReference>
<name>A0AAD3XPE7_NEPGR</name>
<gene>
    <name evidence="1" type="ORF">Nepgr_013451</name>
</gene>
<comment type="caution">
    <text evidence="1">The sequence shown here is derived from an EMBL/GenBank/DDBJ whole genome shotgun (WGS) entry which is preliminary data.</text>
</comment>
<reference evidence="1" key="1">
    <citation type="submission" date="2023-05" db="EMBL/GenBank/DDBJ databases">
        <title>Nepenthes gracilis genome sequencing.</title>
        <authorList>
            <person name="Fukushima K."/>
        </authorList>
    </citation>
    <scope>NUCLEOTIDE SEQUENCE</scope>
    <source>
        <strain evidence="1">SING2019-196</strain>
    </source>
</reference>
<organism evidence="1 2">
    <name type="scientific">Nepenthes gracilis</name>
    <name type="common">Slender pitcher plant</name>
    <dbReference type="NCBI Taxonomy" id="150966"/>
    <lineage>
        <taxon>Eukaryota</taxon>
        <taxon>Viridiplantae</taxon>
        <taxon>Streptophyta</taxon>
        <taxon>Embryophyta</taxon>
        <taxon>Tracheophyta</taxon>
        <taxon>Spermatophyta</taxon>
        <taxon>Magnoliopsida</taxon>
        <taxon>eudicotyledons</taxon>
        <taxon>Gunneridae</taxon>
        <taxon>Pentapetalae</taxon>
        <taxon>Caryophyllales</taxon>
        <taxon>Nepenthaceae</taxon>
        <taxon>Nepenthes</taxon>
    </lineage>
</organism>